<gene>
    <name evidence="2" type="ordered locus">MA_1375</name>
</gene>
<evidence type="ECO:0000256" key="1">
    <source>
        <dbReference type="SAM" id="Phobius"/>
    </source>
</evidence>
<dbReference type="EnsemblBacteria" id="AAM04791">
    <property type="protein sequence ID" value="AAM04791"/>
    <property type="gene ID" value="MA_1375"/>
</dbReference>
<dbReference type="AlphaFoldDB" id="Q8TR09"/>
<keyword evidence="1" id="KW-1133">Transmembrane helix</keyword>
<dbReference type="KEGG" id="mac:MA_1375"/>
<dbReference type="HOGENOM" id="CLU_1987602_0_0_2"/>
<sequence length="125" mass="14901">MLFSGLKNVFRSLCFTTFPFYFFFCTFFFLFAEEPLSCVERDKNDTVQRITLYGEENLNFFLFSETNCKNPSSSPLERAKRVKRTAYSRGAIRVAQLYREKYRYCKNVLKFSSIPVFLYIIVYIC</sequence>
<feature type="transmembrane region" description="Helical" evidence="1">
    <location>
        <begin position="12"/>
        <end position="32"/>
    </location>
</feature>
<protein>
    <submittedName>
        <fullName evidence="2">Uncharacterized protein</fullName>
    </submittedName>
</protein>
<dbReference type="EMBL" id="AE010299">
    <property type="protein sequence ID" value="AAM04791.1"/>
    <property type="molecule type" value="Genomic_DNA"/>
</dbReference>
<name>Q8TR09_METAC</name>
<proteinExistence type="predicted"/>
<accession>Q8TR09</accession>
<reference evidence="2 3" key="1">
    <citation type="journal article" date="2002" name="Genome Res.">
        <title>The genome of Methanosarcina acetivorans reveals extensive metabolic and physiological diversity.</title>
        <authorList>
            <person name="Galagan J.E."/>
            <person name="Nusbaum C."/>
            <person name="Roy A."/>
            <person name="Endrizzi M.G."/>
            <person name="Macdonald P."/>
            <person name="FitzHugh W."/>
            <person name="Calvo S."/>
            <person name="Engels R."/>
            <person name="Smirnov S."/>
            <person name="Atnoor D."/>
            <person name="Brown A."/>
            <person name="Allen N."/>
            <person name="Naylor J."/>
            <person name="Stange-Thomann N."/>
            <person name="DeArellano K."/>
            <person name="Johnson R."/>
            <person name="Linton L."/>
            <person name="McEwan P."/>
            <person name="McKernan K."/>
            <person name="Talamas J."/>
            <person name="Tirrell A."/>
            <person name="Ye W."/>
            <person name="Zimmer A."/>
            <person name="Barber R.D."/>
            <person name="Cann I."/>
            <person name="Graham D.E."/>
            <person name="Grahame D.A."/>
            <person name="Guss A."/>
            <person name="Hedderich R."/>
            <person name="Ingram-Smith C."/>
            <person name="Kuettner C.H."/>
            <person name="Krzycki J.A."/>
            <person name="Leigh J.A."/>
            <person name="Li W."/>
            <person name="Liu J."/>
            <person name="Mukhopadhyay B."/>
            <person name="Reeve J.N."/>
            <person name="Smith K."/>
            <person name="Springer T.A."/>
            <person name="Umayam L.A."/>
            <person name="White O."/>
            <person name="White R.H."/>
            <person name="de Macario E.C."/>
            <person name="Ferry J.G."/>
            <person name="Jarrell K.F."/>
            <person name="Jing H."/>
            <person name="Macario A.J.L."/>
            <person name="Paulsen I."/>
            <person name="Pritchett M."/>
            <person name="Sowers K.R."/>
            <person name="Swanson R.V."/>
            <person name="Zinder S.H."/>
            <person name="Lander E."/>
            <person name="Metcalf W.W."/>
            <person name="Birren B."/>
        </authorList>
    </citation>
    <scope>NUCLEOTIDE SEQUENCE [LARGE SCALE GENOMIC DNA]</scope>
    <source>
        <strain evidence="3">ATCC 35395 / DSM 2834 / JCM 12185 / C2A</strain>
    </source>
</reference>
<evidence type="ECO:0000313" key="3">
    <source>
        <dbReference type="Proteomes" id="UP000002487"/>
    </source>
</evidence>
<keyword evidence="3" id="KW-1185">Reference proteome</keyword>
<keyword evidence="1" id="KW-0472">Membrane</keyword>
<dbReference type="Proteomes" id="UP000002487">
    <property type="component" value="Chromosome"/>
</dbReference>
<keyword evidence="1" id="KW-0812">Transmembrane</keyword>
<evidence type="ECO:0000313" key="2">
    <source>
        <dbReference type="EMBL" id="AAM04791.1"/>
    </source>
</evidence>
<dbReference type="InParanoid" id="Q8TR09"/>
<organism evidence="2 3">
    <name type="scientific">Methanosarcina acetivorans (strain ATCC 35395 / DSM 2834 / JCM 12185 / C2A)</name>
    <dbReference type="NCBI Taxonomy" id="188937"/>
    <lineage>
        <taxon>Archaea</taxon>
        <taxon>Methanobacteriati</taxon>
        <taxon>Methanobacteriota</taxon>
        <taxon>Stenosarchaea group</taxon>
        <taxon>Methanomicrobia</taxon>
        <taxon>Methanosarcinales</taxon>
        <taxon>Methanosarcinaceae</taxon>
        <taxon>Methanosarcina</taxon>
    </lineage>
</organism>